<feature type="transmembrane region" description="Helical" evidence="1">
    <location>
        <begin position="20"/>
        <end position="42"/>
    </location>
</feature>
<accession>A0A8S0Z7L6</accession>
<keyword evidence="4" id="KW-1185">Reference proteome</keyword>
<comment type="caution">
    <text evidence="2">The sequence shown here is derived from an EMBL/GenBank/DDBJ whole genome shotgun (WGS) entry which is preliminary data.</text>
</comment>
<gene>
    <name evidence="2" type="ORF">APLA_LOCUS3428</name>
    <name evidence="3" type="ORF">APLA_LOCUS3475</name>
</gene>
<organism evidence="2 4">
    <name type="scientific">Arctia plantaginis</name>
    <name type="common">Wood tiger moth</name>
    <name type="synonym">Phalaena plantaginis</name>
    <dbReference type="NCBI Taxonomy" id="874455"/>
    <lineage>
        <taxon>Eukaryota</taxon>
        <taxon>Metazoa</taxon>
        <taxon>Ecdysozoa</taxon>
        <taxon>Arthropoda</taxon>
        <taxon>Hexapoda</taxon>
        <taxon>Insecta</taxon>
        <taxon>Pterygota</taxon>
        <taxon>Neoptera</taxon>
        <taxon>Endopterygota</taxon>
        <taxon>Lepidoptera</taxon>
        <taxon>Glossata</taxon>
        <taxon>Ditrysia</taxon>
        <taxon>Noctuoidea</taxon>
        <taxon>Erebidae</taxon>
        <taxon>Arctiinae</taxon>
        <taxon>Arctia</taxon>
    </lineage>
</organism>
<protein>
    <submittedName>
        <fullName evidence="2">Uncharacterized protein</fullName>
    </submittedName>
</protein>
<reference evidence="4 5" key="1">
    <citation type="submission" date="2020-04" db="EMBL/GenBank/DDBJ databases">
        <authorList>
            <person name="Wallbank WR R."/>
            <person name="Pardo Diaz C."/>
            <person name="Kozak K."/>
            <person name="Martin S."/>
            <person name="Jiggins C."/>
            <person name="Moest M."/>
            <person name="Warren A I."/>
            <person name="Byers J.R.P. K."/>
            <person name="Montejo-Kovacevich G."/>
            <person name="Yen C E."/>
        </authorList>
    </citation>
    <scope>NUCLEOTIDE SEQUENCE [LARGE SCALE GENOMIC DNA]</scope>
</reference>
<dbReference type="Proteomes" id="UP000494106">
    <property type="component" value="Unassembled WGS sequence"/>
</dbReference>
<keyword evidence="1" id="KW-0472">Membrane</keyword>
<keyword evidence="1" id="KW-0812">Transmembrane</keyword>
<evidence type="ECO:0000313" key="4">
    <source>
        <dbReference type="Proteomes" id="UP000494106"/>
    </source>
</evidence>
<dbReference type="EMBL" id="CADEBC010000301">
    <property type="protein sequence ID" value="CAB3227870.1"/>
    <property type="molecule type" value="Genomic_DNA"/>
</dbReference>
<dbReference type="EMBL" id="CADEBD010000282">
    <property type="protein sequence ID" value="CAB3228263.1"/>
    <property type="molecule type" value="Genomic_DNA"/>
</dbReference>
<keyword evidence="1" id="KW-1133">Transmembrane helix</keyword>
<evidence type="ECO:0000313" key="2">
    <source>
        <dbReference type="EMBL" id="CAB3227870.1"/>
    </source>
</evidence>
<feature type="transmembrane region" description="Helical" evidence="1">
    <location>
        <begin position="63"/>
        <end position="91"/>
    </location>
</feature>
<evidence type="ECO:0000313" key="5">
    <source>
        <dbReference type="Proteomes" id="UP000494256"/>
    </source>
</evidence>
<sequence>MELPVLDKFCFIFGLRSGCIAMGIVNAILSFTLAVILITFAVDIKDLSEAQKSRDDVDASMSSVVYTIVVLLVVLLLAKFISDLVFVYAVFKERAGIIKKYCISWIIFLVLFIIGFLKALFHMEASHVISQILFLGKCGI</sequence>
<dbReference type="AlphaFoldDB" id="A0A8S0Z7L6"/>
<name>A0A8S0Z7L6_ARCPL</name>
<evidence type="ECO:0000313" key="3">
    <source>
        <dbReference type="EMBL" id="CAB3228263.1"/>
    </source>
</evidence>
<proteinExistence type="predicted"/>
<dbReference type="OrthoDB" id="7448221at2759"/>
<dbReference type="Proteomes" id="UP000494256">
    <property type="component" value="Unassembled WGS sequence"/>
</dbReference>
<evidence type="ECO:0000256" key="1">
    <source>
        <dbReference type="SAM" id="Phobius"/>
    </source>
</evidence>
<feature type="transmembrane region" description="Helical" evidence="1">
    <location>
        <begin position="103"/>
        <end position="121"/>
    </location>
</feature>